<dbReference type="SUPFAM" id="SSF55298">
    <property type="entry name" value="YjgF-like"/>
    <property type="match status" value="1"/>
</dbReference>
<dbReference type="PANTHER" id="PTHR43857:SF1">
    <property type="entry name" value="YJGH FAMILY PROTEIN"/>
    <property type="match status" value="1"/>
</dbReference>
<dbReference type="EMBL" id="JBHULE010000008">
    <property type="protein sequence ID" value="MFD2562164.1"/>
    <property type="molecule type" value="Genomic_DNA"/>
</dbReference>
<comment type="caution">
    <text evidence="1">The sequence shown here is derived from an EMBL/GenBank/DDBJ whole genome shotgun (WGS) entry which is preliminary data.</text>
</comment>
<gene>
    <name evidence="1" type="ORF">ACFSR1_05745</name>
</gene>
<dbReference type="Gene3D" id="3.30.1330.40">
    <property type="entry name" value="RutC-like"/>
    <property type="match status" value="1"/>
</dbReference>
<dbReference type="InterPro" id="IPR035959">
    <property type="entry name" value="RutC-like_sf"/>
</dbReference>
<dbReference type="InterPro" id="IPR006175">
    <property type="entry name" value="YjgF/YER057c/UK114"/>
</dbReference>
<dbReference type="PANTHER" id="PTHR43857">
    <property type="entry name" value="BLR7761 PROTEIN"/>
    <property type="match status" value="1"/>
</dbReference>
<keyword evidence="2" id="KW-1185">Reference proteome</keyword>
<evidence type="ECO:0000313" key="1">
    <source>
        <dbReference type="EMBL" id="MFD2562164.1"/>
    </source>
</evidence>
<name>A0ABW5LCA8_9FLAO</name>
<sequence>MQEIKKIATGSPWEDIVGYSRAIKIGNTIEVSGTTAPGANEYEQTVAIIESVKKVLNDLGADLDNIIRTRIYCTDITKWEEIGKAHGEYFGKIKPVTTMVEVAKLIDPNILVEIEFSAIVPQQ</sequence>
<dbReference type="CDD" id="cd06154">
    <property type="entry name" value="YjgF_YER057c_UK114_like_6"/>
    <property type="match status" value="1"/>
</dbReference>
<proteinExistence type="predicted"/>
<protein>
    <submittedName>
        <fullName evidence="1">RidA family protein</fullName>
    </submittedName>
</protein>
<organism evidence="1 2">
    <name type="scientific">Aquimarina rubra</name>
    <dbReference type="NCBI Taxonomy" id="1920033"/>
    <lineage>
        <taxon>Bacteria</taxon>
        <taxon>Pseudomonadati</taxon>
        <taxon>Bacteroidota</taxon>
        <taxon>Flavobacteriia</taxon>
        <taxon>Flavobacteriales</taxon>
        <taxon>Flavobacteriaceae</taxon>
        <taxon>Aquimarina</taxon>
    </lineage>
</organism>
<dbReference type="Proteomes" id="UP001597319">
    <property type="component" value="Unassembled WGS sequence"/>
</dbReference>
<reference evidence="2" key="1">
    <citation type="journal article" date="2019" name="Int. J. Syst. Evol. Microbiol.">
        <title>The Global Catalogue of Microorganisms (GCM) 10K type strain sequencing project: providing services to taxonomists for standard genome sequencing and annotation.</title>
        <authorList>
            <consortium name="The Broad Institute Genomics Platform"/>
            <consortium name="The Broad Institute Genome Sequencing Center for Infectious Disease"/>
            <person name="Wu L."/>
            <person name="Ma J."/>
        </authorList>
    </citation>
    <scope>NUCLEOTIDE SEQUENCE [LARGE SCALE GENOMIC DNA]</scope>
    <source>
        <strain evidence="2">KCTC 52274</strain>
    </source>
</reference>
<dbReference type="RefSeq" id="WP_378290518.1">
    <property type="nucleotide sequence ID" value="NZ_JBHULE010000008.1"/>
</dbReference>
<accession>A0ABW5LCA8</accession>
<evidence type="ECO:0000313" key="2">
    <source>
        <dbReference type="Proteomes" id="UP001597319"/>
    </source>
</evidence>
<dbReference type="Pfam" id="PF01042">
    <property type="entry name" value="Ribonuc_L-PSP"/>
    <property type="match status" value="1"/>
</dbReference>